<dbReference type="PANTHER" id="PTHR42709">
    <property type="entry name" value="ALKALINE PHOSPHATASE LIKE PROTEIN"/>
    <property type="match status" value="1"/>
</dbReference>
<dbReference type="Proteomes" id="UP001290455">
    <property type="component" value="Unassembled WGS sequence"/>
</dbReference>
<dbReference type="InterPro" id="IPR032816">
    <property type="entry name" value="VTT_dom"/>
</dbReference>
<dbReference type="InterPro" id="IPR051311">
    <property type="entry name" value="DedA_domain"/>
</dbReference>
<feature type="transmembrane region" description="Helical" evidence="2">
    <location>
        <begin position="104"/>
        <end position="126"/>
    </location>
</feature>
<keyword evidence="2" id="KW-0472">Membrane</keyword>
<organism evidence="4 5">
    <name type="scientific">Robertmurraya mangrovi</name>
    <dbReference type="NCBI Taxonomy" id="3098077"/>
    <lineage>
        <taxon>Bacteria</taxon>
        <taxon>Bacillati</taxon>
        <taxon>Bacillota</taxon>
        <taxon>Bacilli</taxon>
        <taxon>Bacillales</taxon>
        <taxon>Bacillaceae</taxon>
        <taxon>Robertmurraya</taxon>
    </lineage>
</organism>
<accession>A0ABU5IYB4</accession>
<evidence type="ECO:0000313" key="5">
    <source>
        <dbReference type="Proteomes" id="UP001290455"/>
    </source>
</evidence>
<dbReference type="EMBL" id="JAXOFX010000005">
    <property type="protein sequence ID" value="MDZ5472090.1"/>
    <property type="molecule type" value="Genomic_DNA"/>
</dbReference>
<protein>
    <submittedName>
        <fullName evidence="4">DedA family protein</fullName>
    </submittedName>
</protein>
<evidence type="ECO:0000256" key="1">
    <source>
        <dbReference type="ARBA" id="ARBA00010792"/>
    </source>
</evidence>
<evidence type="ECO:0000259" key="3">
    <source>
        <dbReference type="Pfam" id="PF09335"/>
    </source>
</evidence>
<evidence type="ECO:0000313" key="4">
    <source>
        <dbReference type="EMBL" id="MDZ5472090.1"/>
    </source>
</evidence>
<gene>
    <name evidence="4" type="ORF">SM124_10055</name>
</gene>
<dbReference type="Pfam" id="PF09335">
    <property type="entry name" value="VTT_dom"/>
    <property type="match status" value="1"/>
</dbReference>
<name>A0ABU5IYB4_9BACI</name>
<feature type="transmembrane region" description="Helical" evidence="2">
    <location>
        <begin position="48"/>
        <end position="72"/>
    </location>
</feature>
<keyword evidence="2" id="KW-1133">Transmembrane helix</keyword>
<keyword evidence="5" id="KW-1185">Reference proteome</keyword>
<comment type="caution">
    <text evidence="4">The sequence shown here is derived from an EMBL/GenBank/DDBJ whole genome shotgun (WGS) entry which is preliminary data.</text>
</comment>
<feature type="transmembrane region" description="Helical" evidence="2">
    <location>
        <begin position="138"/>
        <end position="159"/>
    </location>
</feature>
<feature type="domain" description="VTT" evidence="3">
    <location>
        <begin position="31"/>
        <end position="156"/>
    </location>
</feature>
<dbReference type="RefSeq" id="WP_322446390.1">
    <property type="nucleotide sequence ID" value="NZ_JAXOFX010000005.1"/>
</dbReference>
<keyword evidence="2" id="KW-0812">Transmembrane</keyword>
<evidence type="ECO:0000256" key="2">
    <source>
        <dbReference type="SAM" id="Phobius"/>
    </source>
</evidence>
<proteinExistence type="inferred from homology"/>
<comment type="similarity">
    <text evidence="1">Belongs to the DedA family.</text>
</comment>
<feature type="transmembrane region" description="Helical" evidence="2">
    <location>
        <begin position="171"/>
        <end position="189"/>
    </location>
</feature>
<dbReference type="PANTHER" id="PTHR42709:SF9">
    <property type="entry name" value="ALKALINE PHOSPHATASE LIKE PROTEIN"/>
    <property type="match status" value="1"/>
</dbReference>
<feature type="transmembrane region" description="Helical" evidence="2">
    <location>
        <begin position="15"/>
        <end position="36"/>
    </location>
</feature>
<reference evidence="4 5" key="1">
    <citation type="submission" date="2023-11" db="EMBL/GenBank/DDBJ databases">
        <title>Bacillus jintuensis, isolated from a mudflat on the Beibu Gulf coast.</title>
        <authorList>
            <person name="Li M."/>
        </authorList>
    </citation>
    <scope>NUCLEOTIDE SEQUENCE [LARGE SCALE GENOMIC DNA]</scope>
    <source>
        <strain evidence="4 5">31A1R</strain>
    </source>
</reference>
<sequence length="200" mass="23080">MELDFILKLIEEGGYIGLFLWLLVGVFIVPVPNELIVMTIGLAASLQVLNPVIAFFVTYSGIITTLTVSYLLGKYVGRPLLSTIEKRERFSKKLEKSKNTMDKYHSYSLLLSCFLPGMRILVPFLYGTAKIPFKTFALFAYSGALIWLMIFFSLGYWFGDHKEKIVQHEKEVFFFIVIALFIYIVQKVIRKKKKERVRAL</sequence>